<dbReference type="AlphaFoldDB" id="A0AAW9JAQ0"/>
<dbReference type="GO" id="GO:0006935">
    <property type="term" value="P:chemotaxis"/>
    <property type="evidence" value="ECO:0007669"/>
    <property type="project" value="UniProtKB-KW"/>
</dbReference>
<evidence type="ECO:0000256" key="4">
    <source>
        <dbReference type="SAM" id="Coils"/>
    </source>
</evidence>
<dbReference type="GO" id="GO:0005886">
    <property type="term" value="C:plasma membrane"/>
    <property type="evidence" value="ECO:0007669"/>
    <property type="project" value="TreeGrafter"/>
</dbReference>
<protein>
    <submittedName>
        <fullName evidence="6">Chemotaxis protein</fullName>
    </submittedName>
</protein>
<dbReference type="RefSeq" id="WP_322413747.1">
    <property type="nucleotide sequence ID" value="NZ_WNVG01001683.1"/>
</dbReference>
<sequence length="124" mass="13473">AMSVQNAALESENINEKSTIVKKEVAGTDKILSIVKEITNQNNLLSLNARIEAARVGELGKGFAVVAREMGNLAKNSKDSLKEIEDKLLSVREAFNDITEKYSNMNSGFGEQVSSLEEIAATIE</sequence>
<comment type="similarity">
    <text evidence="2">Belongs to the methyl-accepting chemotaxis (MCP) protein family.</text>
</comment>
<evidence type="ECO:0000256" key="3">
    <source>
        <dbReference type="PROSITE-ProRule" id="PRU00284"/>
    </source>
</evidence>
<gene>
    <name evidence="6" type="ORF">GNF81_22605</name>
</gene>
<evidence type="ECO:0000256" key="1">
    <source>
        <dbReference type="ARBA" id="ARBA00022500"/>
    </source>
</evidence>
<dbReference type="PANTHER" id="PTHR43531:SF11">
    <property type="entry name" value="METHYL-ACCEPTING CHEMOTAXIS PROTEIN 3"/>
    <property type="match status" value="1"/>
</dbReference>
<dbReference type="GO" id="GO:0004888">
    <property type="term" value="F:transmembrane signaling receptor activity"/>
    <property type="evidence" value="ECO:0007669"/>
    <property type="project" value="InterPro"/>
</dbReference>
<reference evidence="6" key="1">
    <citation type="submission" date="2019-11" db="EMBL/GenBank/DDBJ databases">
        <title>Characterization of Clostridium perfringens isolates from swine manure treated agricultural soils.</title>
        <authorList>
            <person name="Wushke S.T."/>
        </authorList>
    </citation>
    <scope>NUCLEOTIDE SEQUENCE</scope>
    <source>
        <strain evidence="6">X15</strain>
    </source>
</reference>
<dbReference type="InterPro" id="IPR004089">
    <property type="entry name" value="MCPsignal_dom"/>
</dbReference>
<feature type="non-terminal residue" evidence="6">
    <location>
        <position position="1"/>
    </location>
</feature>
<dbReference type="PRINTS" id="PR00260">
    <property type="entry name" value="CHEMTRNSDUCR"/>
</dbReference>
<evidence type="ECO:0000256" key="2">
    <source>
        <dbReference type="ARBA" id="ARBA00029447"/>
    </source>
</evidence>
<dbReference type="GO" id="GO:0007165">
    <property type="term" value="P:signal transduction"/>
    <property type="evidence" value="ECO:0007669"/>
    <property type="project" value="UniProtKB-KW"/>
</dbReference>
<feature type="coiled-coil region" evidence="4">
    <location>
        <begin position="74"/>
        <end position="101"/>
    </location>
</feature>
<dbReference type="Pfam" id="PF00015">
    <property type="entry name" value="MCPsignal"/>
    <property type="match status" value="1"/>
</dbReference>
<evidence type="ECO:0000313" key="6">
    <source>
        <dbReference type="EMBL" id="MDZ5035472.1"/>
    </source>
</evidence>
<keyword evidence="3" id="KW-0807">Transducer</keyword>
<accession>A0AAW9JAQ0</accession>
<organism evidence="6 7">
    <name type="scientific">Clostridium perfringens</name>
    <dbReference type="NCBI Taxonomy" id="1502"/>
    <lineage>
        <taxon>Bacteria</taxon>
        <taxon>Bacillati</taxon>
        <taxon>Bacillota</taxon>
        <taxon>Clostridia</taxon>
        <taxon>Eubacteriales</taxon>
        <taxon>Clostridiaceae</taxon>
        <taxon>Clostridium</taxon>
    </lineage>
</organism>
<dbReference type="PANTHER" id="PTHR43531">
    <property type="entry name" value="PROTEIN ICFG"/>
    <property type="match status" value="1"/>
</dbReference>
<dbReference type="Proteomes" id="UP001289066">
    <property type="component" value="Unassembled WGS sequence"/>
</dbReference>
<dbReference type="PROSITE" id="PS50111">
    <property type="entry name" value="CHEMOTAXIS_TRANSDUC_2"/>
    <property type="match status" value="1"/>
</dbReference>
<feature type="domain" description="Methyl-accepting transducer" evidence="5">
    <location>
        <begin position="1"/>
        <end position="124"/>
    </location>
</feature>
<dbReference type="SUPFAM" id="SSF58104">
    <property type="entry name" value="Methyl-accepting chemotaxis protein (MCP) signaling domain"/>
    <property type="match status" value="1"/>
</dbReference>
<keyword evidence="1" id="KW-0145">Chemotaxis</keyword>
<proteinExistence type="inferred from homology"/>
<feature type="non-terminal residue" evidence="6">
    <location>
        <position position="124"/>
    </location>
</feature>
<name>A0AAW9JAQ0_CLOPF</name>
<dbReference type="InterPro" id="IPR051310">
    <property type="entry name" value="MCP_chemotaxis"/>
</dbReference>
<keyword evidence="4" id="KW-0175">Coiled coil</keyword>
<evidence type="ECO:0000259" key="5">
    <source>
        <dbReference type="PROSITE" id="PS50111"/>
    </source>
</evidence>
<evidence type="ECO:0000313" key="7">
    <source>
        <dbReference type="Proteomes" id="UP001289066"/>
    </source>
</evidence>
<dbReference type="Gene3D" id="1.10.287.950">
    <property type="entry name" value="Methyl-accepting chemotaxis protein"/>
    <property type="match status" value="1"/>
</dbReference>
<dbReference type="InterPro" id="IPR004090">
    <property type="entry name" value="Chemotax_Me-accpt_rcpt"/>
</dbReference>
<dbReference type="EMBL" id="WNVG01001683">
    <property type="protein sequence ID" value="MDZ5035472.1"/>
    <property type="molecule type" value="Genomic_DNA"/>
</dbReference>
<comment type="caution">
    <text evidence="6">The sequence shown here is derived from an EMBL/GenBank/DDBJ whole genome shotgun (WGS) entry which is preliminary data.</text>
</comment>